<dbReference type="GO" id="GO:0006508">
    <property type="term" value="P:proteolysis"/>
    <property type="evidence" value="ECO:0007669"/>
    <property type="project" value="UniProtKB-KW"/>
</dbReference>
<keyword evidence="1" id="KW-0645">Protease</keyword>
<keyword evidence="1" id="KW-0479">Metal-binding</keyword>
<dbReference type="OrthoDB" id="445695at2759"/>
<dbReference type="GO" id="GO:0046872">
    <property type="term" value="F:metal ion binding"/>
    <property type="evidence" value="ECO:0007669"/>
    <property type="project" value="UniProtKB-UniRule"/>
</dbReference>
<dbReference type="InterPro" id="IPR008257">
    <property type="entry name" value="Pept_M19"/>
</dbReference>
<gene>
    <name evidence="3" type="ORF">ACA1_058450</name>
</gene>
<evidence type="ECO:0000256" key="2">
    <source>
        <dbReference type="SAM" id="Phobius"/>
    </source>
</evidence>
<dbReference type="Proteomes" id="UP000011083">
    <property type="component" value="Unassembled WGS sequence"/>
</dbReference>
<evidence type="ECO:0000313" key="4">
    <source>
        <dbReference type="Proteomes" id="UP000011083"/>
    </source>
</evidence>
<dbReference type="SUPFAM" id="SSF51556">
    <property type="entry name" value="Metallo-dependent hydrolases"/>
    <property type="match status" value="1"/>
</dbReference>
<dbReference type="KEGG" id="acan:ACA1_058450"/>
<dbReference type="AlphaFoldDB" id="L8GVF1"/>
<sequence>MEKYLGGNVFEWALRALGLALAISFVWCLLSLRPLLRSLVGGRRRAPLRWTTVAGPLAFAIALGTFVALGPMLVDVGLNTIHRVDSPAISSRAHDLHKKAFVVDMHADTLLWPKRDFFKRNAWAHVDLPRLQEGNVALQMFTIVTSVPYGQSIESNYAPTHPAIDKLTPKVAVEGWGWEALRSNAGRTLFQANNMHDLARRSNGTLQVVRDRSDLEAFIKAREADRRKVAAILGIEGLHALDGNITNVDVFFDAGVRMMGLAHFFDNDLAGSAHGKAKGGLTPFGREVVARMEEKKIFVDVAHASQNAILDLAKIATRPILSSHTGVRGVCDNQRNLGDEEVKGIARSGGVLGVAYFRPAICGETELEGIINTIKYIKDLVGVEHVGLGSDFDGTVATPFDTSQLVQITNGLLQAGLTPDEVLLVMGGNMRRVLLQHLP</sequence>
<dbReference type="InterPro" id="IPR032466">
    <property type="entry name" value="Metal_Hydrolase"/>
</dbReference>
<dbReference type="CDD" id="cd01301">
    <property type="entry name" value="rDP_like"/>
    <property type="match status" value="1"/>
</dbReference>
<reference evidence="3 4" key="1">
    <citation type="journal article" date="2013" name="Genome Biol.">
        <title>Genome of Acanthamoeba castellanii highlights extensive lateral gene transfer and early evolution of tyrosine kinase signaling.</title>
        <authorList>
            <person name="Clarke M."/>
            <person name="Lohan A.J."/>
            <person name="Liu B."/>
            <person name="Lagkouvardos I."/>
            <person name="Roy S."/>
            <person name="Zafar N."/>
            <person name="Bertelli C."/>
            <person name="Schilde C."/>
            <person name="Kianianmomeni A."/>
            <person name="Burglin T.R."/>
            <person name="Frech C."/>
            <person name="Turcotte B."/>
            <person name="Kopec K.O."/>
            <person name="Synnott J.M."/>
            <person name="Choo C."/>
            <person name="Paponov I."/>
            <person name="Finkler A."/>
            <person name="Soon Heng Tan C."/>
            <person name="Hutchins A.P."/>
            <person name="Weinmeier T."/>
            <person name="Rattei T."/>
            <person name="Chu J.S."/>
            <person name="Gimenez G."/>
            <person name="Irimia M."/>
            <person name="Rigden D.J."/>
            <person name="Fitzpatrick D.A."/>
            <person name="Lorenzo-Morales J."/>
            <person name="Bateman A."/>
            <person name="Chiu C.H."/>
            <person name="Tang P."/>
            <person name="Hegemann P."/>
            <person name="Fromm H."/>
            <person name="Raoult D."/>
            <person name="Greub G."/>
            <person name="Miranda-Saavedra D."/>
            <person name="Chen N."/>
            <person name="Nash P."/>
            <person name="Ginger M.L."/>
            <person name="Horn M."/>
            <person name="Schaap P."/>
            <person name="Caler L."/>
            <person name="Loftus B."/>
        </authorList>
    </citation>
    <scope>NUCLEOTIDE SEQUENCE [LARGE SCALE GENOMIC DNA]</scope>
    <source>
        <strain evidence="3 4">Neff</strain>
    </source>
</reference>
<evidence type="ECO:0000256" key="1">
    <source>
        <dbReference type="RuleBase" id="RU341113"/>
    </source>
</evidence>
<organism evidence="3 4">
    <name type="scientific">Acanthamoeba castellanii (strain ATCC 30010 / Neff)</name>
    <dbReference type="NCBI Taxonomy" id="1257118"/>
    <lineage>
        <taxon>Eukaryota</taxon>
        <taxon>Amoebozoa</taxon>
        <taxon>Discosea</taxon>
        <taxon>Longamoebia</taxon>
        <taxon>Centramoebida</taxon>
        <taxon>Acanthamoebidae</taxon>
        <taxon>Acanthamoeba</taxon>
    </lineage>
</organism>
<dbReference type="Pfam" id="PF01244">
    <property type="entry name" value="Peptidase_M19"/>
    <property type="match status" value="1"/>
</dbReference>
<keyword evidence="4" id="KW-1185">Reference proteome</keyword>
<dbReference type="EMBL" id="KB007974">
    <property type="protein sequence ID" value="ELR17189.1"/>
    <property type="molecule type" value="Genomic_DNA"/>
</dbReference>
<protein>
    <recommendedName>
        <fullName evidence="1">Dipeptidase</fullName>
        <ecNumber evidence="1">3.4.13.19</ecNumber>
    </recommendedName>
</protein>
<keyword evidence="1" id="KW-0482">Metalloprotease</keyword>
<dbReference type="PROSITE" id="PS51365">
    <property type="entry name" value="RENAL_DIPEPTIDASE_2"/>
    <property type="match status" value="1"/>
</dbReference>
<dbReference type="GeneID" id="14918533"/>
<dbReference type="VEuPathDB" id="AmoebaDB:ACA1_058450"/>
<accession>L8GVF1</accession>
<comment type="cofactor">
    <cofactor evidence="1">
        <name>Zn(2+)</name>
        <dbReference type="ChEBI" id="CHEBI:29105"/>
    </cofactor>
</comment>
<name>L8GVF1_ACACF</name>
<keyword evidence="1" id="KW-0378">Hydrolase</keyword>
<feature type="transmembrane region" description="Helical" evidence="2">
    <location>
        <begin position="12"/>
        <end position="32"/>
    </location>
</feature>
<keyword evidence="2" id="KW-0472">Membrane</keyword>
<keyword evidence="2" id="KW-0812">Transmembrane</keyword>
<keyword evidence="1" id="KW-0224">Dipeptidase</keyword>
<feature type="transmembrane region" description="Helical" evidence="2">
    <location>
        <begin position="53"/>
        <end position="74"/>
    </location>
</feature>
<keyword evidence="1" id="KW-0862">Zinc</keyword>
<comment type="catalytic activity">
    <reaction evidence="1">
        <text>an L-aminoacyl-L-amino acid + H2O = 2 an L-alpha-amino acid</text>
        <dbReference type="Rhea" id="RHEA:48940"/>
        <dbReference type="ChEBI" id="CHEBI:15377"/>
        <dbReference type="ChEBI" id="CHEBI:59869"/>
        <dbReference type="ChEBI" id="CHEBI:77460"/>
        <dbReference type="EC" id="3.4.13.19"/>
    </reaction>
</comment>
<dbReference type="Gene3D" id="3.20.20.140">
    <property type="entry name" value="Metal-dependent hydrolases"/>
    <property type="match status" value="1"/>
</dbReference>
<dbReference type="OMA" id="CIADGHA"/>
<dbReference type="PANTHER" id="PTHR10443:SF12">
    <property type="entry name" value="DIPEPTIDASE"/>
    <property type="match status" value="1"/>
</dbReference>
<dbReference type="GO" id="GO:0070573">
    <property type="term" value="F:metallodipeptidase activity"/>
    <property type="evidence" value="ECO:0007669"/>
    <property type="project" value="InterPro"/>
</dbReference>
<dbReference type="PANTHER" id="PTHR10443">
    <property type="entry name" value="MICROSOMAL DIPEPTIDASE"/>
    <property type="match status" value="1"/>
</dbReference>
<dbReference type="EC" id="3.4.13.19" evidence="1"/>
<comment type="similarity">
    <text evidence="1">Belongs to the metallo-dependent hydrolases superfamily. Peptidase M19 family.</text>
</comment>
<evidence type="ECO:0000313" key="3">
    <source>
        <dbReference type="EMBL" id="ELR17189.1"/>
    </source>
</evidence>
<keyword evidence="2" id="KW-1133">Transmembrane helix</keyword>
<dbReference type="RefSeq" id="XP_004339202.1">
    <property type="nucleotide sequence ID" value="XM_004339154.1"/>
</dbReference>
<proteinExistence type="inferred from homology"/>